<dbReference type="GO" id="GO:0004842">
    <property type="term" value="F:ubiquitin-protein transferase activity"/>
    <property type="evidence" value="ECO:0007669"/>
    <property type="project" value="TreeGrafter"/>
</dbReference>
<feature type="region of interest" description="Disordered" evidence="8">
    <location>
        <begin position="92"/>
        <end position="201"/>
    </location>
</feature>
<keyword evidence="6" id="KW-0833">Ubl conjugation pathway</keyword>
<organism evidence="10 11">
    <name type="scientific">Physeter macrocephalus</name>
    <name type="common">Sperm whale</name>
    <name type="synonym">Physeter catodon</name>
    <dbReference type="NCBI Taxonomy" id="9755"/>
    <lineage>
        <taxon>Eukaryota</taxon>
        <taxon>Metazoa</taxon>
        <taxon>Chordata</taxon>
        <taxon>Craniata</taxon>
        <taxon>Vertebrata</taxon>
        <taxon>Euteleostomi</taxon>
        <taxon>Mammalia</taxon>
        <taxon>Eutheria</taxon>
        <taxon>Laurasiatheria</taxon>
        <taxon>Artiodactyla</taxon>
        <taxon>Whippomorpha</taxon>
        <taxon>Cetacea</taxon>
        <taxon>Odontoceti</taxon>
        <taxon>Physeteridae</taxon>
        <taxon>Physeter</taxon>
    </lineage>
</organism>
<accession>A0A9W2WIY9</accession>
<dbReference type="PANTHER" id="PTHR22770">
    <property type="entry name" value="UBIQUITIN CONJUGATING ENZYME 7 INTERACTING PROTEIN-RELATED"/>
    <property type="match status" value="1"/>
</dbReference>
<dbReference type="InterPro" id="IPR044066">
    <property type="entry name" value="TRIAD_supradom"/>
</dbReference>
<sequence>MLTLALITQIPNPERSPILIGCSHPPLGPRLPLSHAGHDLTAGPIYSLGPDPVLSPALLCSLALSPPPIPLTYSVTLTQLCLHPPGPSPVLLLGRDGSPATPDSPLRPWSLPFQTPSLPGLTPGCSLNLPVPGPPPAPPPPHPPVSLPPAPPPAPPFPASPAPNLSLPSPTPNAESCPPHPPRHGRFDPSPDPAPFWPNPETLTRPAAPPPCAQRKQQLQEGNYLQHVQLDQRSLVLNTEPTECPVCYSVLAPGEAVVLRECLHTFCRCGPDPTPSDVVPHGCAVPMAERGWGAVLLHLLGRPQKPARECLQGTIRNSQEAEVACPFIDNTYSCSGKLLEREIRALLSPEDYQRFLDLGVSIAENRSAFSYHCKTLDCKGWCFFEDDVNEFTCPVCFHVNCLLCKAIHEQMNCKEYQDDLALRAQNDVAARQTTEMLRTMLQQGEAMHCPQCQIVVQKKDGCDWIRCTVCHTEICWVTKGPRWGPGGPGDTSGGCRCRVNGAPCHPSCQNCH</sequence>
<evidence type="ECO:0000256" key="1">
    <source>
        <dbReference type="ARBA" id="ARBA00004906"/>
    </source>
</evidence>
<protein>
    <submittedName>
        <fullName evidence="11">RanBP-type and C3HC4-type zinc finger-containing protein 1 isoform X2</fullName>
    </submittedName>
</protein>
<dbReference type="GO" id="GO:0043161">
    <property type="term" value="P:proteasome-mediated ubiquitin-dependent protein catabolic process"/>
    <property type="evidence" value="ECO:0007669"/>
    <property type="project" value="TreeGrafter"/>
</dbReference>
<dbReference type="GO" id="GO:0008270">
    <property type="term" value="F:zinc ion binding"/>
    <property type="evidence" value="ECO:0007669"/>
    <property type="project" value="UniProtKB-KW"/>
</dbReference>
<keyword evidence="10" id="KW-1185">Reference proteome</keyword>
<feature type="compositionally biased region" description="Pro residues" evidence="8">
    <location>
        <begin position="131"/>
        <end position="161"/>
    </location>
</feature>
<dbReference type="Gene3D" id="1.20.120.1750">
    <property type="match status" value="1"/>
</dbReference>
<evidence type="ECO:0000256" key="4">
    <source>
        <dbReference type="ARBA" id="ARBA00022737"/>
    </source>
</evidence>
<evidence type="ECO:0000256" key="6">
    <source>
        <dbReference type="ARBA" id="ARBA00022786"/>
    </source>
</evidence>
<dbReference type="GO" id="GO:0071797">
    <property type="term" value="C:LUBAC complex"/>
    <property type="evidence" value="ECO:0007669"/>
    <property type="project" value="TreeGrafter"/>
</dbReference>
<keyword evidence="5" id="KW-0863">Zinc-finger</keyword>
<dbReference type="InterPro" id="IPR047558">
    <property type="entry name" value="BRcat_RBR_HOIL1"/>
</dbReference>
<dbReference type="CTD" id="10616"/>
<evidence type="ECO:0000313" key="11">
    <source>
        <dbReference type="RefSeq" id="XP_054939177.1"/>
    </source>
</evidence>
<dbReference type="Proteomes" id="UP000248484">
    <property type="component" value="Unplaced"/>
</dbReference>
<dbReference type="PROSITE" id="PS51873">
    <property type="entry name" value="TRIAD"/>
    <property type="match status" value="1"/>
</dbReference>
<dbReference type="GO" id="GO:0043123">
    <property type="term" value="P:positive regulation of canonical NF-kappaB signal transduction"/>
    <property type="evidence" value="ECO:0007669"/>
    <property type="project" value="TreeGrafter"/>
</dbReference>
<dbReference type="FunFam" id="1.20.120.1750:FF:000012">
    <property type="entry name" value="ranBP-type and C3HC4-type zinc finger-containing protein 1 isoform X1"/>
    <property type="match status" value="1"/>
</dbReference>
<evidence type="ECO:0000256" key="3">
    <source>
        <dbReference type="ARBA" id="ARBA00022723"/>
    </source>
</evidence>
<evidence type="ECO:0000313" key="10">
    <source>
        <dbReference type="Proteomes" id="UP000248484"/>
    </source>
</evidence>
<evidence type="ECO:0000259" key="9">
    <source>
        <dbReference type="PROSITE" id="PS51873"/>
    </source>
</evidence>
<comment type="pathway">
    <text evidence="1">Protein modification; protein ubiquitination.</text>
</comment>
<dbReference type="SUPFAM" id="SSF57850">
    <property type="entry name" value="RING/U-box"/>
    <property type="match status" value="3"/>
</dbReference>
<proteinExistence type="predicted"/>
<dbReference type="RefSeq" id="XP_054939177.1">
    <property type="nucleotide sequence ID" value="XM_055083202.1"/>
</dbReference>
<keyword evidence="7" id="KW-0862">Zinc</keyword>
<dbReference type="GO" id="GO:0097039">
    <property type="term" value="P:protein linear polyubiquitination"/>
    <property type="evidence" value="ECO:0007669"/>
    <property type="project" value="TreeGrafter"/>
</dbReference>
<dbReference type="InterPro" id="IPR051628">
    <property type="entry name" value="LUBAC_E3_Ligases"/>
</dbReference>
<feature type="domain" description="RING-type" evidence="9">
    <location>
        <begin position="240"/>
        <end position="508"/>
    </location>
</feature>
<dbReference type="PANTHER" id="PTHR22770:SF35">
    <property type="entry name" value="RANBP-TYPE AND C3HC4-TYPE ZINC FINGER-CONTAINING PROTEIN 1"/>
    <property type="match status" value="1"/>
</dbReference>
<keyword evidence="3" id="KW-0479">Metal-binding</keyword>
<evidence type="ECO:0000256" key="7">
    <source>
        <dbReference type="ARBA" id="ARBA00022833"/>
    </source>
</evidence>
<dbReference type="GO" id="GO:0043130">
    <property type="term" value="F:ubiquitin binding"/>
    <property type="evidence" value="ECO:0007669"/>
    <property type="project" value="TreeGrafter"/>
</dbReference>
<dbReference type="CDD" id="cd20345">
    <property type="entry name" value="BRcat_RBR_HOIL1"/>
    <property type="match status" value="1"/>
</dbReference>
<evidence type="ECO:0000256" key="2">
    <source>
        <dbReference type="ARBA" id="ARBA00022679"/>
    </source>
</evidence>
<dbReference type="AlphaFoldDB" id="A0A9W2WIY9"/>
<evidence type="ECO:0000256" key="8">
    <source>
        <dbReference type="SAM" id="MobiDB-lite"/>
    </source>
</evidence>
<dbReference type="InterPro" id="IPR047557">
    <property type="entry name" value="Rcat_RBR_HOIL1"/>
</dbReference>
<reference evidence="11" key="1">
    <citation type="submission" date="2025-08" db="UniProtKB">
        <authorList>
            <consortium name="RefSeq"/>
        </authorList>
    </citation>
    <scope>IDENTIFICATION</scope>
    <source>
        <tissue evidence="11">Muscle</tissue>
    </source>
</reference>
<keyword evidence="2" id="KW-0808">Transferase</keyword>
<evidence type="ECO:0000256" key="5">
    <source>
        <dbReference type="ARBA" id="ARBA00022771"/>
    </source>
</evidence>
<dbReference type="CDD" id="cd20358">
    <property type="entry name" value="Rcat_RBR_HOIL1"/>
    <property type="match status" value="1"/>
</dbReference>
<keyword evidence="4" id="KW-0677">Repeat</keyword>
<gene>
    <name evidence="11" type="primary">RBCK1</name>
</gene>
<name>A0A9W2WIY9_PHYMC</name>
<dbReference type="GeneID" id="102977045"/>